<dbReference type="AlphaFoldDB" id="A0A395HV01"/>
<proteinExistence type="predicted"/>
<dbReference type="OrthoDB" id="4423022at2759"/>
<protein>
    <submittedName>
        <fullName evidence="1">Uncharacterized protein</fullName>
    </submittedName>
</protein>
<accession>A0A395HV01</accession>
<dbReference type="VEuPathDB" id="FungiDB:BO97DRAFT_405846"/>
<dbReference type="Proteomes" id="UP000248961">
    <property type="component" value="Unassembled WGS sequence"/>
</dbReference>
<keyword evidence="2" id="KW-1185">Reference proteome</keyword>
<dbReference type="EMBL" id="KZ824286">
    <property type="protein sequence ID" value="RAL11762.1"/>
    <property type="molecule type" value="Genomic_DNA"/>
</dbReference>
<organism evidence="1 2">
    <name type="scientific">Aspergillus homomorphus (strain CBS 101889)</name>
    <dbReference type="NCBI Taxonomy" id="1450537"/>
    <lineage>
        <taxon>Eukaryota</taxon>
        <taxon>Fungi</taxon>
        <taxon>Dikarya</taxon>
        <taxon>Ascomycota</taxon>
        <taxon>Pezizomycotina</taxon>
        <taxon>Eurotiomycetes</taxon>
        <taxon>Eurotiomycetidae</taxon>
        <taxon>Eurotiales</taxon>
        <taxon>Aspergillaceae</taxon>
        <taxon>Aspergillus</taxon>
        <taxon>Aspergillus subgen. Circumdati</taxon>
    </lineage>
</organism>
<reference evidence="1 2" key="1">
    <citation type="submission" date="2018-02" db="EMBL/GenBank/DDBJ databases">
        <title>The genomes of Aspergillus section Nigri reveals drivers in fungal speciation.</title>
        <authorList>
            <consortium name="DOE Joint Genome Institute"/>
            <person name="Vesth T.C."/>
            <person name="Nybo J."/>
            <person name="Theobald S."/>
            <person name="Brandl J."/>
            <person name="Frisvad J.C."/>
            <person name="Nielsen K.F."/>
            <person name="Lyhne E.K."/>
            <person name="Kogle M.E."/>
            <person name="Kuo A."/>
            <person name="Riley R."/>
            <person name="Clum A."/>
            <person name="Nolan M."/>
            <person name="Lipzen A."/>
            <person name="Salamov A."/>
            <person name="Henrissat B."/>
            <person name="Wiebenga A."/>
            <person name="De vries R.P."/>
            <person name="Grigoriev I.V."/>
            <person name="Mortensen U.H."/>
            <person name="Andersen M.R."/>
            <person name="Baker S.E."/>
        </authorList>
    </citation>
    <scope>NUCLEOTIDE SEQUENCE [LARGE SCALE GENOMIC DNA]</scope>
    <source>
        <strain evidence="1 2">CBS 101889</strain>
    </source>
</reference>
<dbReference type="GeneID" id="37199577"/>
<name>A0A395HV01_ASPHC</name>
<evidence type="ECO:0000313" key="1">
    <source>
        <dbReference type="EMBL" id="RAL11762.1"/>
    </source>
</evidence>
<gene>
    <name evidence="1" type="ORF">BO97DRAFT_405846</name>
</gene>
<dbReference type="RefSeq" id="XP_025550916.1">
    <property type="nucleotide sequence ID" value="XM_025695288.1"/>
</dbReference>
<sequence length="104" mass="10919">MATASNLAAVSIETYYGNSNCSAGGLTTATLYEGYCTGIESFPLKSISAVHSGGTCSDATKSPVLYTYTGLWCESGFYASYDVTDEETCFSLDATLLGLSIKCE</sequence>
<evidence type="ECO:0000313" key="2">
    <source>
        <dbReference type="Proteomes" id="UP000248961"/>
    </source>
</evidence>